<evidence type="ECO:0000259" key="2">
    <source>
        <dbReference type="Pfam" id="PF08327"/>
    </source>
</evidence>
<name>A0ABY8C127_9MICO</name>
<accession>A0ABY8C127</accession>
<proteinExistence type="inferred from homology"/>
<dbReference type="SUPFAM" id="SSF55961">
    <property type="entry name" value="Bet v1-like"/>
    <property type="match status" value="2"/>
</dbReference>
<dbReference type="CDD" id="cd07814">
    <property type="entry name" value="SRPBCC_CalC_Aha1-like"/>
    <property type="match status" value="1"/>
</dbReference>
<evidence type="ECO:0000256" key="1">
    <source>
        <dbReference type="ARBA" id="ARBA00006817"/>
    </source>
</evidence>
<comment type="similarity">
    <text evidence="1">Belongs to the AHA1 family.</text>
</comment>
<protein>
    <submittedName>
        <fullName evidence="3">SRPBCC family protein</fullName>
    </submittedName>
</protein>
<dbReference type="Proteomes" id="UP001214553">
    <property type="component" value="Chromosome"/>
</dbReference>
<reference evidence="3 4" key="1">
    <citation type="submission" date="2023-03" db="EMBL/GenBank/DDBJ databases">
        <title>Genome sequence of Microbacterium sp. KACC 23027.</title>
        <authorList>
            <person name="Kim S."/>
            <person name="Heo J."/>
            <person name="Kwon S.-W."/>
        </authorList>
    </citation>
    <scope>NUCLEOTIDE SEQUENCE [LARGE SCALE GENOMIC DNA]</scope>
    <source>
        <strain evidence="3 4">KACC 23027</strain>
    </source>
</reference>
<gene>
    <name evidence="3" type="ORF">PU630_00370</name>
</gene>
<evidence type="ECO:0000313" key="3">
    <source>
        <dbReference type="EMBL" id="WEG09052.1"/>
    </source>
</evidence>
<dbReference type="InterPro" id="IPR013538">
    <property type="entry name" value="ASHA1/2-like_C"/>
</dbReference>
<sequence>MPVTDISADADTLTVNITADFAAPRERVWKVFTDPRQLERFWGPPGWPATFTGFDFAPGGLAQYHMTSPNGEVSRGRWEFLSIDEPRSFEVLDGFADEDGDLTGEFEPMRMVFAFEETPTGTRLNGQTYFTSADSLEQMVQMGMVEGTRLAMGQLDTVLQDLRDYAAGKGTQLEVLDDRHVRITRVIDGPRDLVWRAHHEPDLIRQWMLGPDGWRMTDCEISDRHYRNAWAPESGTEGEPFGFEGDILYSEPQRRTVMTERMAGTDGPETMNDLQLYEEDGATLLTMLIEYPDAATRDAILATGMIDGMEDSYARLERVLIVS</sequence>
<feature type="domain" description="Activator of Hsp90 ATPase homologue 1/2-like C-terminal" evidence="2">
    <location>
        <begin position="190"/>
        <end position="320"/>
    </location>
</feature>
<dbReference type="InterPro" id="IPR023393">
    <property type="entry name" value="START-like_dom_sf"/>
</dbReference>
<dbReference type="EMBL" id="CP119108">
    <property type="protein sequence ID" value="WEG09052.1"/>
    <property type="molecule type" value="Genomic_DNA"/>
</dbReference>
<evidence type="ECO:0000313" key="4">
    <source>
        <dbReference type="Proteomes" id="UP001214553"/>
    </source>
</evidence>
<dbReference type="Gene3D" id="3.30.530.20">
    <property type="match status" value="2"/>
</dbReference>
<keyword evidence="4" id="KW-1185">Reference proteome</keyword>
<organism evidence="3 4">
    <name type="scientific">Microbacterium horticulturae</name>
    <dbReference type="NCBI Taxonomy" id="3028316"/>
    <lineage>
        <taxon>Bacteria</taxon>
        <taxon>Bacillati</taxon>
        <taxon>Actinomycetota</taxon>
        <taxon>Actinomycetes</taxon>
        <taxon>Micrococcales</taxon>
        <taxon>Microbacteriaceae</taxon>
        <taxon>Microbacterium</taxon>
    </lineage>
</organism>
<dbReference type="RefSeq" id="WP_275278376.1">
    <property type="nucleotide sequence ID" value="NZ_CP119108.1"/>
</dbReference>
<feature type="domain" description="Activator of Hsp90 ATPase homologue 1/2-like C-terminal" evidence="2">
    <location>
        <begin position="22"/>
        <end position="159"/>
    </location>
</feature>
<dbReference type="Pfam" id="PF08327">
    <property type="entry name" value="AHSA1"/>
    <property type="match status" value="2"/>
</dbReference>